<dbReference type="AlphaFoldDB" id="A0A543F2Q6"/>
<evidence type="ECO:0000313" key="2">
    <source>
        <dbReference type="Proteomes" id="UP000320235"/>
    </source>
</evidence>
<gene>
    <name evidence="1" type="ORF">FB391_2161</name>
</gene>
<comment type="caution">
    <text evidence="1">The sequence shown here is derived from an EMBL/GenBank/DDBJ whole genome shotgun (WGS) entry which is preliminary data.</text>
</comment>
<evidence type="ECO:0000313" key="1">
    <source>
        <dbReference type="EMBL" id="TQM28109.1"/>
    </source>
</evidence>
<dbReference type="RefSeq" id="WP_141894367.1">
    <property type="nucleotide sequence ID" value="NZ_BAABLH010000005.1"/>
</dbReference>
<accession>A0A543F2Q6</accession>
<reference evidence="1 2" key="1">
    <citation type="submission" date="2019-06" db="EMBL/GenBank/DDBJ databases">
        <title>Sequencing the genomes of 1000 actinobacteria strains.</title>
        <authorList>
            <person name="Klenk H.-P."/>
        </authorList>
    </citation>
    <scope>NUCLEOTIDE SEQUENCE [LARGE SCALE GENOMIC DNA]</scope>
    <source>
        <strain evidence="1 2">DSM 105492</strain>
    </source>
</reference>
<organism evidence="1 2">
    <name type="scientific">Microbacterium kyungheense</name>
    <dbReference type="NCBI Taxonomy" id="1263636"/>
    <lineage>
        <taxon>Bacteria</taxon>
        <taxon>Bacillati</taxon>
        <taxon>Actinomycetota</taxon>
        <taxon>Actinomycetes</taxon>
        <taxon>Micrococcales</taxon>
        <taxon>Microbacteriaceae</taxon>
        <taxon>Microbacterium</taxon>
    </lineage>
</organism>
<proteinExistence type="predicted"/>
<sequence length="87" mass="9777">MTTILEPTDLPQPRLSAQARVRLDPAAPGLWRVRDPAGFVIGHLQAVTEHAGTRFRARRFHASTHTFRDLGDFWSADDAVECLRLGR</sequence>
<dbReference type="OrthoDB" id="5120662at2"/>
<name>A0A543F2Q6_9MICO</name>
<dbReference type="Proteomes" id="UP000320235">
    <property type="component" value="Unassembled WGS sequence"/>
</dbReference>
<protein>
    <submittedName>
        <fullName evidence="1">Uncharacterized protein</fullName>
    </submittedName>
</protein>
<dbReference type="EMBL" id="VFPE01000002">
    <property type="protein sequence ID" value="TQM28109.1"/>
    <property type="molecule type" value="Genomic_DNA"/>
</dbReference>
<keyword evidence="2" id="KW-1185">Reference proteome</keyword>